<evidence type="ECO:0000259" key="5">
    <source>
        <dbReference type="Pfam" id="PF08386"/>
    </source>
</evidence>
<feature type="signal peptide" evidence="4">
    <location>
        <begin position="1"/>
        <end position="23"/>
    </location>
</feature>
<comment type="caution">
    <text evidence="6">The sequence shown here is derived from an EMBL/GenBank/DDBJ whole genome shotgun (WGS) entry which is preliminary data.</text>
</comment>
<dbReference type="AlphaFoldDB" id="A0AAE3ZIG6"/>
<gene>
    <name evidence="6" type="ORF">J2S44_000804</name>
</gene>
<organism evidence="6 7">
    <name type="scientific">Catenuloplanes niger</name>
    <dbReference type="NCBI Taxonomy" id="587534"/>
    <lineage>
        <taxon>Bacteria</taxon>
        <taxon>Bacillati</taxon>
        <taxon>Actinomycetota</taxon>
        <taxon>Actinomycetes</taxon>
        <taxon>Micromonosporales</taxon>
        <taxon>Micromonosporaceae</taxon>
        <taxon>Catenuloplanes</taxon>
    </lineage>
</organism>
<feature type="chain" id="PRO_5042065716" evidence="4">
    <location>
        <begin position="24"/>
        <end position="484"/>
    </location>
</feature>
<proteinExistence type="inferred from homology"/>
<dbReference type="PANTHER" id="PTHR43248">
    <property type="entry name" value="2-SUCCINYL-6-HYDROXY-2,4-CYCLOHEXADIENE-1-CARBOXYLATE SYNTHASE"/>
    <property type="match status" value="1"/>
</dbReference>
<dbReference type="Pfam" id="PF08386">
    <property type="entry name" value="Abhydrolase_4"/>
    <property type="match status" value="1"/>
</dbReference>
<evidence type="ECO:0000256" key="4">
    <source>
        <dbReference type="SAM" id="SignalP"/>
    </source>
</evidence>
<keyword evidence="2 4" id="KW-0732">Signal</keyword>
<dbReference type="PANTHER" id="PTHR43248:SF29">
    <property type="entry name" value="TRIPEPTIDYL AMINOPEPTIDASE"/>
    <property type="match status" value="1"/>
</dbReference>
<keyword evidence="3" id="KW-0378">Hydrolase</keyword>
<dbReference type="Proteomes" id="UP001183629">
    <property type="component" value="Unassembled WGS sequence"/>
</dbReference>
<dbReference type="InterPro" id="IPR013595">
    <property type="entry name" value="Pept_S33_TAP-like_C"/>
</dbReference>
<dbReference type="RefSeq" id="WP_310409095.1">
    <property type="nucleotide sequence ID" value="NZ_JAVDYC010000001.1"/>
</dbReference>
<dbReference type="SUPFAM" id="SSF53474">
    <property type="entry name" value="alpha/beta-Hydrolases"/>
    <property type="match status" value="1"/>
</dbReference>
<name>A0AAE3ZIG6_9ACTN</name>
<dbReference type="InterPro" id="IPR029058">
    <property type="entry name" value="AB_hydrolase_fold"/>
</dbReference>
<protein>
    <submittedName>
        <fullName evidence="6">Pimeloyl-ACP methyl ester carboxylesterase</fullName>
    </submittedName>
</protein>
<accession>A0AAE3ZIG6</accession>
<sequence>MRKALAMIVTAVAALAVTGVAHAESRDAAPGAVSWEQCPDIPGAECGALRVPLDYRNPDGRTIEIAISRIRSTAPEKRRGVLFTNPGGPGVAGRDFPAALVAEGLPRSVRDAYDLIGIDPRGVGRSTPVTCDLTPEQIIRGNIPPYAVTPDDVTAWARQAHRIAGQCAASTSAWMLPHVSTANAARDLDRVRVALGERTASFLGYSYGTYLGAVYTTLFPHTTDRVVLDSSLHEKGWDVDGGRAYGRGFEERFPDFAAWAAARPEYRLGRTPAQVRATYLDLAGRLDRAPVQGVDGASFRLFSFIYSYDDRRFPLMAASWKALAENQPLPVVDAAPAPAPDPENAIAARLHTVCADSRWPTAVGVYRANVAADRIRYPLFGAAAANIQPCAFWRDPVEPPVRIGDRGPATVLIAQNDRDPGTPLSGARSMRRALGDRAVMVHADQGGHGAFVFTPNRCLNTAVESFLVTGERPAHDRWCRAEAR</sequence>
<evidence type="ECO:0000256" key="1">
    <source>
        <dbReference type="ARBA" id="ARBA00010088"/>
    </source>
</evidence>
<feature type="domain" description="Peptidase S33 tripeptidyl aminopeptidase-like C-terminal" evidence="5">
    <location>
        <begin position="378"/>
        <end position="479"/>
    </location>
</feature>
<evidence type="ECO:0000256" key="2">
    <source>
        <dbReference type="ARBA" id="ARBA00022729"/>
    </source>
</evidence>
<evidence type="ECO:0000256" key="3">
    <source>
        <dbReference type="ARBA" id="ARBA00022801"/>
    </source>
</evidence>
<reference evidence="6 7" key="1">
    <citation type="submission" date="2023-07" db="EMBL/GenBank/DDBJ databases">
        <title>Sequencing the genomes of 1000 actinobacteria strains.</title>
        <authorList>
            <person name="Klenk H.-P."/>
        </authorList>
    </citation>
    <scope>NUCLEOTIDE SEQUENCE [LARGE SCALE GENOMIC DNA]</scope>
    <source>
        <strain evidence="6 7">DSM 44711</strain>
    </source>
</reference>
<evidence type="ECO:0000313" key="7">
    <source>
        <dbReference type="Proteomes" id="UP001183629"/>
    </source>
</evidence>
<comment type="similarity">
    <text evidence="1">Belongs to the peptidase S33 family.</text>
</comment>
<dbReference type="GO" id="GO:0016787">
    <property type="term" value="F:hydrolase activity"/>
    <property type="evidence" value="ECO:0007669"/>
    <property type="project" value="UniProtKB-KW"/>
</dbReference>
<evidence type="ECO:0000313" key="6">
    <source>
        <dbReference type="EMBL" id="MDR7320554.1"/>
    </source>
</evidence>
<dbReference type="InterPro" id="IPR051601">
    <property type="entry name" value="Serine_prot/Carboxylest_S33"/>
</dbReference>
<dbReference type="Gene3D" id="3.40.50.1820">
    <property type="entry name" value="alpha/beta hydrolase"/>
    <property type="match status" value="1"/>
</dbReference>
<dbReference type="EMBL" id="JAVDYC010000001">
    <property type="protein sequence ID" value="MDR7320554.1"/>
    <property type="molecule type" value="Genomic_DNA"/>
</dbReference>
<keyword evidence="7" id="KW-1185">Reference proteome</keyword>